<evidence type="ECO:0000313" key="5">
    <source>
        <dbReference type="Proteomes" id="UP000585050"/>
    </source>
</evidence>
<comment type="caution">
    <text evidence="4">The sequence shown here is derived from an EMBL/GenBank/DDBJ whole genome shotgun (WGS) entry which is preliminary data.</text>
</comment>
<dbReference type="Proteomes" id="UP000585050">
    <property type="component" value="Unassembled WGS sequence"/>
</dbReference>
<evidence type="ECO:0000259" key="3">
    <source>
        <dbReference type="Pfam" id="PF00857"/>
    </source>
</evidence>
<evidence type="ECO:0000313" key="4">
    <source>
        <dbReference type="EMBL" id="NLR91639.1"/>
    </source>
</evidence>
<dbReference type="InterPro" id="IPR036380">
    <property type="entry name" value="Isochorismatase-like_sf"/>
</dbReference>
<dbReference type="RefSeq" id="WP_168882355.1">
    <property type="nucleotide sequence ID" value="NZ_JABAIL010000003.1"/>
</dbReference>
<dbReference type="EMBL" id="JABAIL010000003">
    <property type="protein sequence ID" value="NLR91639.1"/>
    <property type="molecule type" value="Genomic_DNA"/>
</dbReference>
<dbReference type="InterPro" id="IPR050272">
    <property type="entry name" value="Isochorismatase-like_hydrls"/>
</dbReference>
<evidence type="ECO:0000256" key="1">
    <source>
        <dbReference type="ARBA" id="ARBA00022801"/>
    </source>
</evidence>
<proteinExistence type="predicted"/>
<dbReference type="InterPro" id="IPR000868">
    <property type="entry name" value="Isochorismatase-like_dom"/>
</dbReference>
<feature type="signal peptide" evidence="2">
    <location>
        <begin position="1"/>
        <end position="23"/>
    </location>
</feature>
<reference evidence="4 5" key="1">
    <citation type="submission" date="2020-04" db="EMBL/GenBank/DDBJ databases">
        <title>Flammeovirga sp. SR4, a novel species isolated from seawater.</title>
        <authorList>
            <person name="Wang X."/>
        </authorList>
    </citation>
    <scope>NUCLEOTIDE SEQUENCE [LARGE SCALE GENOMIC DNA]</scope>
    <source>
        <strain evidence="4 5">SR4</strain>
    </source>
</reference>
<keyword evidence="1 4" id="KW-0378">Hydrolase</keyword>
<keyword evidence="5" id="KW-1185">Reference proteome</keyword>
<gene>
    <name evidence="4" type="ORF">HGP29_10505</name>
</gene>
<dbReference type="SUPFAM" id="SSF52499">
    <property type="entry name" value="Isochorismatase-like hydrolases"/>
    <property type="match status" value="1"/>
</dbReference>
<name>A0A7X8XVW0_9BACT</name>
<protein>
    <submittedName>
        <fullName evidence="4">Cysteine hydrolase</fullName>
    </submittedName>
</protein>
<feature type="domain" description="Isochorismatase-like" evidence="3">
    <location>
        <begin position="36"/>
        <end position="211"/>
    </location>
</feature>
<accession>A0A7X8XVW0</accession>
<dbReference type="GO" id="GO:0016787">
    <property type="term" value="F:hydrolase activity"/>
    <property type="evidence" value="ECO:0007669"/>
    <property type="project" value="UniProtKB-KW"/>
</dbReference>
<dbReference type="Gene3D" id="3.40.50.850">
    <property type="entry name" value="Isochorismatase-like"/>
    <property type="match status" value="1"/>
</dbReference>
<dbReference type="AlphaFoldDB" id="A0A7X8XVW0"/>
<dbReference type="Pfam" id="PF00857">
    <property type="entry name" value="Isochorismatase"/>
    <property type="match status" value="1"/>
</dbReference>
<evidence type="ECO:0000256" key="2">
    <source>
        <dbReference type="SAM" id="SignalP"/>
    </source>
</evidence>
<dbReference type="PANTHER" id="PTHR43540:SF16">
    <property type="entry name" value="ISOCHORISMATASE-LIKE DOMAIN-CONTAINING PROTEIN"/>
    <property type="match status" value="1"/>
</dbReference>
<dbReference type="PANTHER" id="PTHR43540">
    <property type="entry name" value="PEROXYUREIDOACRYLATE/UREIDOACRYLATE AMIDOHYDROLASE-RELATED"/>
    <property type="match status" value="1"/>
</dbReference>
<feature type="chain" id="PRO_5030653820" evidence="2">
    <location>
        <begin position="24"/>
        <end position="246"/>
    </location>
</feature>
<organism evidence="4 5">
    <name type="scientific">Flammeovirga agarivorans</name>
    <dbReference type="NCBI Taxonomy" id="2726742"/>
    <lineage>
        <taxon>Bacteria</taxon>
        <taxon>Pseudomonadati</taxon>
        <taxon>Bacteroidota</taxon>
        <taxon>Cytophagia</taxon>
        <taxon>Cytophagales</taxon>
        <taxon>Flammeovirgaceae</taxon>
        <taxon>Flammeovirga</taxon>
    </lineage>
</organism>
<keyword evidence="2" id="KW-0732">Signal</keyword>
<sequence length="246" mass="27772">MKNLFKITFLLMSNLFMSLTISAQLPDPGFIIDEYTAIVMTDPQHDFLSPEGVAWDVVGKSVTENNTVENLESIFVLAKEHGIPVFVSPHYYYKHDHTWKFEGALEELMHHINMFDREDQLVVEGFEGSGADWLERYKKYIDQDYVTVASPHKIFGPEQNDLSLQLRKQKIDKVILCGMSGNLCVESHMRELIEDGFEVAVVGDATGSAQVPGFDGNAAAQTNFKMISSHVYSTKELENTLKSSKK</sequence>